<comment type="caution">
    <text evidence="2">The sequence shown here is derived from an EMBL/GenBank/DDBJ whole genome shotgun (WGS) entry which is preliminary data.</text>
</comment>
<proteinExistence type="predicted"/>
<sequence>MSPHAGGVGAPGATALGATPARDARDHRGHLLGDGLRAVRVYTRAAFEVVVLGQVEEKGVVHVRRR</sequence>
<evidence type="ECO:0000313" key="3">
    <source>
        <dbReference type="Proteomes" id="UP001501303"/>
    </source>
</evidence>
<dbReference type="Proteomes" id="UP001501303">
    <property type="component" value="Unassembled WGS sequence"/>
</dbReference>
<organism evidence="2 3">
    <name type="scientific">Streptomyces sodiiphilus</name>
    <dbReference type="NCBI Taxonomy" id="226217"/>
    <lineage>
        <taxon>Bacteria</taxon>
        <taxon>Bacillati</taxon>
        <taxon>Actinomycetota</taxon>
        <taxon>Actinomycetes</taxon>
        <taxon>Kitasatosporales</taxon>
        <taxon>Streptomycetaceae</taxon>
        <taxon>Streptomyces</taxon>
    </lineage>
</organism>
<dbReference type="EMBL" id="BAAAMJ010000003">
    <property type="protein sequence ID" value="GAA1896861.1"/>
    <property type="molecule type" value="Genomic_DNA"/>
</dbReference>
<keyword evidence="3" id="KW-1185">Reference proteome</keyword>
<accession>A0ABN2NQW9</accession>
<name>A0ABN2NQW9_9ACTN</name>
<evidence type="ECO:0000313" key="2">
    <source>
        <dbReference type="EMBL" id="GAA1896861.1"/>
    </source>
</evidence>
<feature type="region of interest" description="Disordered" evidence="1">
    <location>
        <begin position="1"/>
        <end position="27"/>
    </location>
</feature>
<feature type="compositionally biased region" description="Gly residues" evidence="1">
    <location>
        <begin position="1"/>
        <end position="10"/>
    </location>
</feature>
<reference evidence="2 3" key="1">
    <citation type="journal article" date="2019" name="Int. J. Syst. Evol. Microbiol.">
        <title>The Global Catalogue of Microorganisms (GCM) 10K type strain sequencing project: providing services to taxonomists for standard genome sequencing and annotation.</title>
        <authorList>
            <consortium name="The Broad Institute Genomics Platform"/>
            <consortium name="The Broad Institute Genome Sequencing Center for Infectious Disease"/>
            <person name="Wu L."/>
            <person name="Ma J."/>
        </authorList>
    </citation>
    <scope>NUCLEOTIDE SEQUENCE [LARGE SCALE GENOMIC DNA]</scope>
    <source>
        <strain evidence="2 3">JCM 13581</strain>
    </source>
</reference>
<gene>
    <name evidence="2" type="ORF">GCM10009716_03620</name>
</gene>
<evidence type="ECO:0000256" key="1">
    <source>
        <dbReference type="SAM" id="MobiDB-lite"/>
    </source>
</evidence>
<protein>
    <submittedName>
        <fullName evidence="2">Uncharacterized protein</fullName>
    </submittedName>
</protein>
<feature type="compositionally biased region" description="Low complexity" evidence="1">
    <location>
        <begin position="11"/>
        <end position="21"/>
    </location>
</feature>